<dbReference type="AlphaFoldDB" id="A0A2V1J378"/>
<feature type="chain" id="PRO_5015881559" evidence="3">
    <location>
        <begin position="23"/>
        <end position="261"/>
    </location>
</feature>
<reference evidence="5" key="1">
    <citation type="submission" date="2018-02" db="EMBL/GenBank/DDBJ databases">
        <authorList>
            <person name="Clavel T."/>
            <person name="Strowig T."/>
        </authorList>
    </citation>
    <scope>NUCLEOTIDE SEQUENCE [LARGE SCALE GENOMIC DNA]</scope>
    <source>
        <strain evidence="5">DSM 100764</strain>
    </source>
</reference>
<keyword evidence="2" id="KW-1133">Transmembrane helix</keyword>
<dbReference type="Pfam" id="PF13432">
    <property type="entry name" value="TPR_16"/>
    <property type="match status" value="1"/>
</dbReference>
<name>A0A2V1J378_9BACT</name>
<dbReference type="PROSITE" id="PS50293">
    <property type="entry name" value="TPR_REGION"/>
    <property type="match status" value="1"/>
</dbReference>
<dbReference type="EMBL" id="PUBV01000001">
    <property type="protein sequence ID" value="PWB09822.1"/>
    <property type="molecule type" value="Genomic_DNA"/>
</dbReference>
<dbReference type="PROSITE" id="PS50005">
    <property type="entry name" value="TPR"/>
    <property type="match status" value="1"/>
</dbReference>
<evidence type="ECO:0000256" key="3">
    <source>
        <dbReference type="SAM" id="SignalP"/>
    </source>
</evidence>
<dbReference type="Gene3D" id="1.25.40.10">
    <property type="entry name" value="Tetratricopeptide repeat domain"/>
    <property type="match status" value="1"/>
</dbReference>
<evidence type="ECO:0000256" key="2">
    <source>
        <dbReference type="SAM" id="Phobius"/>
    </source>
</evidence>
<keyword evidence="3" id="KW-0732">Signal</keyword>
<comment type="caution">
    <text evidence="4">The sequence shown here is derived from an EMBL/GenBank/DDBJ whole genome shotgun (WGS) entry which is preliminary data.</text>
</comment>
<keyword evidence="2" id="KW-0472">Membrane</keyword>
<evidence type="ECO:0000256" key="1">
    <source>
        <dbReference type="PROSITE-ProRule" id="PRU00339"/>
    </source>
</evidence>
<feature type="repeat" description="TPR" evidence="1">
    <location>
        <begin position="56"/>
        <end position="89"/>
    </location>
</feature>
<dbReference type="SUPFAM" id="SSF48452">
    <property type="entry name" value="TPR-like"/>
    <property type="match status" value="1"/>
</dbReference>
<dbReference type="GeneID" id="93424344"/>
<sequence length="261" mass="28903">MKIFQIISLSAALTLSASSLTARTLDQQADSAYSADRFEEAAALYRQAIDEYGTSPELYYNLGNSYYRLGAPGKAILAYERALRIDPTFSDARTNLEFVNARLADRQGERGSFMSNAFDRFATLLTPNGWAWAAFAIFALCMACVAMYILTDTVIIRKAGFFGGILLLLISVGAILTAFRARKISTAHDLAVIIVPSTILSTSPREPKDRNEEAMLLHEGVKLQILDSISERSDTTGLKWFDVQIDNNHRAWIKSTAVEKI</sequence>
<gene>
    <name evidence="4" type="ORF">C5O25_01025</name>
</gene>
<evidence type="ECO:0000313" key="5">
    <source>
        <dbReference type="Proteomes" id="UP000244925"/>
    </source>
</evidence>
<accession>A0A2V1J378</accession>
<protein>
    <submittedName>
        <fullName evidence="4">Tetratricopeptide repeat protein</fullName>
    </submittedName>
</protein>
<feature type="transmembrane region" description="Helical" evidence="2">
    <location>
        <begin position="159"/>
        <end position="179"/>
    </location>
</feature>
<keyword evidence="1" id="KW-0802">TPR repeat</keyword>
<dbReference type="Proteomes" id="UP000244925">
    <property type="component" value="Unassembled WGS sequence"/>
</dbReference>
<dbReference type="RefSeq" id="WP_107034874.1">
    <property type="nucleotide sequence ID" value="NZ_CAONGC010000003.1"/>
</dbReference>
<dbReference type="InterPro" id="IPR019734">
    <property type="entry name" value="TPR_rpt"/>
</dbReference>
<organism evidence="4 5">
    <name type="scientific">Paramuribaculum intestinale</name>
    <dbReference type="NCBI Taxonomy" id="2094151"/>
    <lineage>
        <taxon>Bacteria</taxon>
        <taxon>Pseudomonadati</taxon>
        <taxon>Bacteroidota</taxon>
        <taxon>Bacteroidia</taxon>
        <taxon>Bacteroidales</taxon>
        <taxon>Muribaculaceae</taxon>
        <taxon>Paramuribaculum</taxon>
    </lineage>
</organism>
<feature type="signal peptide" evidence="3">
    <location>
        <begin position="1"/>
        <end position="22"/>
    </location>
</feature>
<evidence type="ECO:0000313" key="4">
    <source>
        <dbReference type="EMBL" id="PWB09822.1"/>
    </source>
</evidence>
<dbReference type="InterPro" id="IPR011990">
    <property type="entry name" value="TPR-like_helical_dom_sf"/>
</dbReference>
<feature type="transmembrane region" description="Helical" evidence="2">
    <location>
        <begin position="130"/>
        <end position="150"/>
    </location>
</feature>
<keyword evidence="2" id="KW-0812">Transmembrane</keyword>
<proteinExistence type="predicted"/>
<dbReference type="SMART" id="SM00028">
    <property type="entry name" value="TPR"/>
    <property type="match status" value="2"/>
</dbReference>
<keyword evidence="5" id="KW-1185">Reference proteome</keyword>